<accession>T1BZL2</accession>
<dbReference type="AlphaFoldDB" id="T1BZL2"/>
<organism evidence="3">
    <name type="scientific">mine drainage metagenome</name>
    <dbReference type="NCBI Taxonomy" id="410659"/>
    <lineage>
        <taxon>unclassified sequences</taxon>
        <taxon>metagenomes</taxon>
        <taxon>ecological metagenomes</taxon>
    </lineage>
</organism>
<feature type="region of interest" description="Disordered" evidence="1">
    <location>
        <begin position="352"/>
        <end position="376"/>
    </location>
</feature>
<dbReference type="InterPro" id="IPR006133">
    <property type="entry name" value="DNA-dir_DNA_pol_B_exonuc"/>
</dbReference>
<sequence length="376" mass="43433">MRTVDLFLIEGSYRTAENGVVVELFGKTRDGTALVARYYGFRPYFVLLEPAAEVLDRLRADPEVVEIQPTPVWLGGRERPGARITIRSPWKVPEYRDRLRLPGDEPNVLACDIPFVHRFLYDKHVGLTLTLDVEDEPDSIRALYTSAAVVRVVSEGGKDIRPAEAFRPPLRTLSFDIENAIRERTIFTICGVAEGGGRERRTFRFGDRDERRILERFVEFVLEDDPDVITGYNIAGYDIPLLQERAMVHGLELRIGRDRTTPRDMGERLWRVTGRVIADAWWWAHRELRPKQETLQFVARMLLADSKLDVDRRNISAEWEKDPDRVMEYCEHDADLALRILQRLRSIDRGADLGDRRASPSRRGPQRPHVAVHRRS</sequence>
<dbReference type="InterPro" id="IPR050240">
    <property type="entry name" value="DNA_pol_type-B"/>
</dbReference>
<name>T1BZL2_9ZZZZ</name>
<dbReference type="Gene3D" id="3.30.420.10">
    <property type="entry name" value="Ribonuclease H-like superfamily/Ribonuclease H"/>
    <property type="match status" value="1"/>
</dbReference>
<dbReference type="EMBL" id="AUZY01001761">
    <property type="protein sequence ID" value="EQD73993.1"/>
    <property type="molecule type" value="Genomic_DNA"/>
</dbReference>
<protein>
    <submittedName>
        <fullName evidence="3">DNA polymerase II</fullName>
    </submittedName>
</protein>
<feature type="compositionally biased region" description="Basic residues" evidence="1">
    <location>
        <begin position="364"/>
        <end position="376"/>
    </location>
</feature>
<proteinExistence type="predicted"/>
<evidence type="ECO:0000256" key="1">
    <source>
        <dbReference type="SAM" id="MobiDB-lite"/>
    </source>
</evidence>
<reference evidence="3" key="2">
    <citation type="journal article" date="2014" name="ISME J.">
        <title>Microbial stratification in low pH oxic and suboxic macroscopic growths along an acid mine drainage.</title>
        <authorList>
            <person name="Mendez-Garcia C."/>
            <person name="Mesa V."/>
            <person name="Sprenger R.R."/>
            <person name="Richter M."/>
            <person name="Diez M.S."/>
            <person name="Solano J."/>
            <person name="Bargiela R."/>
            <person name="Golyshina O.V."/>
            <person name="Manteca A."/>
            <person name="Ramos J.L."/>
            <person name="Gallego J.R."/>
            <person name="Llorente I."/>
            <person name="Martins Dos Santos V.A."/>
            <person name="Jensen O.N."/>
            <person name="Pelaez A.I."/>
            <person name="Sanchez J."/>
            <person name="Ferrer M."/>
        </authorList>
    </citation>
    <scope>NUCLEOTIDE SEQUENCE</scope>
</reference>
<dbReference type="PANTHER" id="PTHR10322:SF23">
    <property type="entry name" value="DNA POLYMERASE DELTA CATALYTIC SUBUNIT"/>
    <property type="match status" value="1"/>
</dbReference>
<dbReference type="PANTHER" id="PTHR10322">
    <property type="entry name" value="DNA POLYMERASE CATALYTIC SUBUNIT"/>
    <property type="match status" value="1"/>
</dbReference>
<gene>
    <name evidence="3" type="ORF">B1B_02925</name>
</gene>
<feature type="domain" description="DNA-directed DNA polymerase family B exonuclease" evidence="2">
    <location>
        <begin position="209"/>
        <end position="268"/>
    </location>
</feature>
<evidence type="ECO:0000313" key="3">
    <source>
        <dbReference type="EMBL" id="EQD73993.1"/>
    </source>
</evidence>
<reference evidence="3" key="1">
    <citation type="submission" date="2013-08" db="EMBL/GenBank/DDBJ databases">
        <authorList>
            <person name="Mendez C."/>
            <person name="Richter M."/>
            <person name="Ferrer M."/>
            <person name="Sanchez J."/>
        </authorList>
    </citation>
    <scope>NUCLEOTIDE SEQUENCE</scope>
</reference>
<comment type="caution">
    <text evidence="3">The sequence shown here is derived from an EMBL/GenBank/DDBJ whole genome shotgun (WGS) entry which is preliminary data.</text>
</comment>
<dbReference type="InterPro" id="IPR036397">
    <property type="entry name" value="RNaseH_sf"/>
</dbReference>
<dbReference type="InterPro" id="IPR012337">
    <property type="entry name" value="RNaseH-like_sf"/>
</dbReference>
<dbReference type="GO" id="GO:0003887">
    <property type="term" value="F:DNA-directed DNA polymerase activity"/>
    <property type="evidence" value="ECO:0007669"/>
    <property type="project" value="TreeGrafter"/>
</dbReference>
<dbReference type="GO" id="GO:0006261">
    <property type="term" value="P:DNA-templated DNA replication"/>
    <property type="evidence" value="ECO:0007669"/>
    <property type="project" value="TreeGrafter"/>
</dbReference>
<evidence type="ECO:0000259" key="2">
    <source>
        <dbReference type="Pfam" id="PF03104"/>
    </source>
</evidence>
<dbReference type="Gene3D" id="3.30.342.10">
    <property type="entry name" value="DNA Polymerase, chain B, domain 1"/>
    <property type="match status" value="1"/>
</dbReference>
<dbReference type="GO" id="GO:0003676">
    <property type="term" value="F:nucleic acid binding"/>
    <property type="evidence" value="ECO:0007669"/>
    <property type="project" value="InterPro"/>
</dbReference>
<dbReference type="Pfam" id="PF03104">
    <property type="entry name" value="DNA_pol_B_exo1"/>
    <property type="match status" value="1"/>
</dbReference>
<dbReference type="SUPFAM" id="SSF53098">
    <property type="entry name" value="Ribonuclease H-like"/>
    <property type="match status" value="1"/>
</dbReference>